<evidence type="ECO:0000313" key="1">
    <source>
        <dbReference type="EMBL" id="CAG8673035.1"/>
    </source>
</evidence>
<sequence length="200" mass="23320">MSDSPKEIEIGYKCVLCRHQGKKCQHDEEMLGIYKCKKCERQKIDCLVQCNECYKKNIPFSKECRNCKVVIEVQPIKGSFVGEDGRIYFQTSDGTIKVEVEQEGLEDLLKLLQNKNNIPDIYYPNVNFYGLDSSSLYELPVEDYDTDSFSYKPPGEDSVSAQPFFYEFSDGNFVFVTPFFFYEFSDGNLVYVTPFFFYEF</sequence>
<comment type="caution">
    <text evidence="1">The sequence shown here is derived from an EMBL/GenBank/DDBJ whole genome shotgun (WGS) entry which is preliminary data.</text>
</comment>
<dbReference type="Proteomes" id="UP000789405">
    <property type="component" value="Unassembled WGS sequence"/>
</dbReference>
<name>A0A9N9ECJ6_9GLOM</name>
<dbReference type="EMBL" id="CAJVPY010006980">
    <property type="protein sequence ID" value="CAG8673035.1"/>
    <property type="molecule type" value="Genomic_DNA"/>
</dbReference>
<protein>
    <submittedName>
        <fullName evidence="1">24607_t:CDS:1</fullName>
    </submittedName>
</protein>
<dbReference type="OrthoDB" id="2428068at2759"/>
<organism evidence="1 2">
    <name type="scientific">Dentiscutata erythropus</name>
    <dbReference type="NCBI Taxonomy" id="1348616"/>
    <lineage>
        <taxon>Eukaryota</taxon>
        <taxon>Fungi</taxon>
        <taxon>Fungi incertae sedis</taxon>
        <taxon>Mucoromycota</taxon>
        <taxon>Glomeromycotina</taxon>
        <taxon>Glomeromycetes</taxon>
        <taxon>Diversisporales</taxon>
        <taxon>Gigasporaceae</taxon>
        <taxon>Dentiscutata</taxon>
    </lineage>
</organism>
<keyword evidence="2" id="KW-1185">Reference proteome</keyword>
<dbReference type="AlphaFoldDB" id="A0A9N9ECJ6"/>
<gene>
    <name evidence="1" type="ORF">DERYTH_LOCUS11356</name>
</gene>
<evidence type="ECO:0000313" key="2">
    <source>
        <dbReference type="Proteomes" id="UP000789405"/>
    </source>
</evidence>
<reference evidence="1" key="1">
    <citation type="submission" date="2021-06" db="EMBL/GenBank/DDBJ databases">
        <authorList>
            <person name="Kallberg Y."/>
            <person name="Tangrot J."/>
            <person name="Rosling A."/>
        </authorList>
    </citation>
    <scope>NUCLEOTIDE SEQUENCE</scope>
    <source>
        <strain evidence="1">MA453B</strain>
    </source>
</reference>
<proteinExistence type="predicted"/>
<accession>A0A9N9ECJ6</accession>